<keyword evidence="1 4" id="KW-0808">Transferase</keyword>
<dbReference type="GO" id="GO:0005524">
    <property type="term" value="F:ATP binding"/>
    <property type="evidence" value="ECO:0007669"/>
    <property type="project" value="InterPro"/>
</dbReference>
<dbReference type="InterPro" id="IPR003836">
    <property type="entry name" value="Glucokinase"/>
</dbReference>
<dbReference type="PANTHER" id="PTHR47363:SF1">
    <property type="entry name" value="GLUCOKINASE"/>
    <property type="match status" value="1"/>
</dbReference>
<evidence type="ECO:0000256" key="2">
    <source>
        <dbReference type="ARBA" id="ARBA00022777"/>
    </source>
</evidence>
<dbReference type="EC" id="2.7.1.2" evidence="4"/>
<dbReference type="EMBL" id="SDDZ01000006">
    <property type="protein sequence ID" value="RXJ49644.1"/>
    <property type="molecule type" value="Genomic_DNA"/>
</dbReference>
<dbReference type="RefSeq" id="WP_129017654.1">
    <property type="nucleotide sequence ID" value="NZ_SDDZ01000006.1"/>
</dbReference>
<dbReference type="AlphaFoldDB" id="A0A4Q0XEI4"/>
<evidence type="ECO:0000313" key="5">
    <source>
        <dbReference type="Proteomes" id="UP000289792"/>
    </source>
</evidence>
<name>A0A4Q0XEI4_9FLAO</name>
<accession>A0A4Q0XEI4</accession>
<keyword evidence="5" id="KW-1185">Reference proteome</keyword>
<dbReference type="CDD" id="cd24008">
    <property type="entry name" value="ASKHA_NBD_GLK"/>
    <property type="match status" value="1"/>
</dbReference>
<keyword evidence="2 4" id="KW-0418">Kinase</keyword>
<dbReference type="NCBIfam" id="TIGR00749">
    <property type="entry name" value="glk"/>
    <property type="match status" value="1"/>
</dbReference>
<comment type="similarity">
    <text evidence="3">Belongs to the bacterial glucokinase family.</text>
</comment>
<comment type="caution">
    <text evidence="4">The sequence shown here is derived from an EMBL/GenBank/DDBJ whole genome shotgun (WGS) entry which is preliminary data.</text>
</comment>
<protein>
    <submittedName>
        <fullName evidence="4">Glucokinase</fullName>
        <ecNumber evidence="4">2.7.1.2</ecNumber>
    </submittedName>
</protein>
<dbReference type="Pfam" id="PF02685">
    <property type="entry name" value="Glucokinase"/>
    <property type="match status" value="1"/>
</dbReference>
<dbReference type="InterPro" id="IPR043129">
    <property type="entry name" value="ATPase_NBD"/>
</dbReference>
<organism evidence="4 5">
    <name type="scientific">Gelidibacter gilvus</name>
    <dbReference type="NCBI Taxonomy" id="59602"/>
    <lineage>
        <taxon>Bacteria</taxon>
        <taxon>Pseudomonadati</taxon>
        <taxon>Bacteroidota</taxon>
        <taxon>Flavobacteriia</taxon>
        <taxon>Flavobacteriales</taxon>
        <taxon>Flavobacteriaceae</taxon>
        <taxon>Gelidibacter</taxon>
    </lineage>
</organism>
<dbReference type="Gene3D" id="3.40.367.20">
    <property type="match status" value="1"/>
</dbReference>
<evidence type="ECO:0000313" key="4">
    <source>
        <dbReference type="EMBL" id="RXJ49644.1"/>
    </source>
</evidence>
<sequence>MEKFKSISLPDISDANLPMAYPSKKKHLPDSGMVLAADVGGTKTDLALFKIEKGRLISIKKQRYATTDHTSFVESIRKFRIGETETIDAACLGVAGVVDGDKVRGVNFAWEIDAKKLQSDVNIKRIHLINDLHANAYGLSALEEKDFEIVTEGKINKGNASIISPGTGLGEAGMYWDGSYYHPYASEGGHCSFSPRDDMDVELWKFLNAKFGHVSWERVVSGQGIYNIYQFLRIYKVEKEPDWLTKQFLKEDPAVVISTAAQEKSDPICVQTMQLFLKYLSIESAQLALKNKSTGGIYIGGGIVPKILGLIDKKEFYNTFIEVGRMETLLKSIPVKIVLNDKTPMMGAAYYAAMGIEN</sequence>
<evidence type="ECO:0000256" key="3">
    <source>
        <dbReference type="RuleBase" id="RU004046"/>
    </source>
</evidence>
<dbReference type="OrthoDB" id="9800595at2"/>
<dbReference type="SUPFAM" id="SSF53067">
    <property type="entry name" value="Actin-like ATPase domain"/>
    <property type="match status" value="1"/>
</dbReference>
<dbReference type="Proteomes" id="UP000289792">
    <property type="component" value="Unassembled WGS sequence"/>
</dbReference>
<dbReference type="GO" id="GO:0005536">
    <property type="term" value="F:D-glucose binding"/>
    <property type="evidence" value="ECO:0007669"/>
    <property type="project" value="InterPro"/>
</dbReference>
<proteinExistence type="inferred from homology"/>
<evidence type="ECO:0000256" key="1">
    <source>
        <dbReference type="ARBA" id="ARBA00022679"/>
    </source>
</evidence>
<reference evidence="4 5" key="1">
    <citation type="submission" date="2019-01" db="EMBL/GenBank/DDBJ databases">
        <title>Genome sequence of the Antarctic species Gelidibacter gilvus ACAM 158(T).</title>
        <authorList>
            <person name="Bowman J.P."/>
        </authorList>
    </citation>
    <scope>NUCLEOTIDE SEQUENCE [LARGE SCALE GENOMIC DNA]</scope>
    <source>
        <strain evidence="4 5">IC158</strain>
    </source>
</reference>
<dbReference type="Gene3D" id="3.30.420.40">
    <property type="match status" value="1"/>
</dbReference>
<dbReference type="GO" id="GO:0006096">
    <property type="term" value="P:glycolytic process"/>
    <property type="evidence" value="ECO:0007669"/>
    <property type="project" value="InterPro"/>
</dbReference>
<gene>
    <name evidence="4" type="primary">glk</name>
    <name evidence="4" type="ORF">ESZ48_11605</name>
</gene>
<dbReference type="GO" id="GO:0004340">
    <property type="term" value="F:glucokinase activity"/>
    <property type="evidence" value="ECO:0007669"/>
    <property type="project" value="UniProtKB-EC"/>
</dbReference>
<dbReference type="PANTHER" id="PTHR47363">
    <property type="entry name" value="GLUCOKINASE"/>
    <property type="match status" value="1"/>
</dbReference>